<dbReference type="InterPro" id="IPR034382">
    <property type="entry name" value="AHGA_cycloisomerase"/>
</dbReference>
<dbReference type="SUPFAM" id="SSF51604">
    <property type="entry name" value="Enolase C-terminal domain-like"/>
    <property type="match status" value="1"/>
</dbReference>
<dbReference type="RefSeq" id="WP_242288510.1">
    <property type="nucleotide sequence ID" value="NZ_JAKKSL010000005.1"/>
</dbReference>
<dbReference type="CDD" id="cd03316">
    <property type="entry name" value="MR_like"/>
    <property type="match status" value="1"/>
</dbReference>
<keyword evidence="6" id="KW-1185">Reference proteome</keyword>
<feature type="domain" description="Mandelate racemase/muconate lactonizing enzyme C-terminal" evidence="4">
    <location>
        <begin position="151"/>
        <end position="248"/>
    </location>
</feature>
<evidence type="ECO:0000259" key="4">
    <source>
        <dbReference type="SMART" id="SM00922"/>
    </source>
</evidence>
<evidence type="ECO:0000313" key="6">
    <source>
        <dbReference type="Proteomes" id="UP001139646"/>
    </source>
</evidence>
<dbReference type="InterPro" id="IPR036849">
    <property type="entry name" value="Enolase-like_C_sf"/>
</dbReference>
<name>A0ABS9X600_9GAMM</name>
<protein>
    <submittedName>
        <fullName evidence="5">Mandelate racemase/muconate lactonizing enzyme family protein</fullName>
    </submittedName>
</protein>
<dbReference type="InterPro" id="IPR013342">
    <property type="entry name" value="Mandelate_racemase_C"/>
</dbReference>
<dbReference type="InterPro" id="IPR029065">
    <property type="entry name" value="Enolase_C-like"/>
</dbReference>
<dbReference type="InterPro" id="IPR029017">
    <property type="entry name" value="Enolase-like_N"/>
</dbReference>
<dbReference type="Pfam" id="PF02746">
    <property type="entry name" value="MR_MLE_N"/>
    <property type="match status" value="1"/>
</dbReference>
<dbReference type="InterPro" id="IPR046945">
    <property type="entry name" value="RHMD-like"/>
</dbReference>
<dbReference type="Pfam" id="PF13378">
    <property type="entry name" value="MR_MLE_C"/>
    <property type="match status" value="1"/>
</dbReference>
<organism evidence="5 6">
    <name type="scientific">Colwellia maritima</name>
    <dbReference type="NCBI Taxonomy" id="2912588"/>
    <lineage>
        <taxon>Bacteria</taxon>
        <taxon>Pseudomonadati</taxon>
        <taxon>Pseudomonadota</taxon>
        <taxon>Gammaproteobacteria</taxon>
        <taxon>Alteromonadales</taxon>
        <taxon>Colwelliaceae</taxon>
        <taxon>Colwellia</taxon>
    </lineage>
</organism>
<evidence type="ECO:0000256" key="3">
    <source>
        <dbReference type="ARBA" id="ARBA00022842"/>
    </source>
</evidence>
<keyword evidence="2" id="KW-0479">Metal-binding</keyword>
<dbReference type="SFLD" id="SFLDF00557">
    <property type="entry name" value="3_6-anhydro-alpha-L-galactonat"/>
    <property type="match status" value="1"/>
</dbReference>
<dbReference type="Gene3D" id="3.20.20.120">
    <property type="entry name" value="Enolase-like C-terminal domain"/>
    <property type="match status" value="1"/>
</dbReference>
<dbReference type="Gene3D" id="3.30.390.10">
    <property type="entry name" value="Enolase-like, N-terminal domain"/>
    <property type="match status" value="1"/>
</dbReference>
<dbReference type="Proteomes" id="UP001139646">
    <property type="component" value="Unassembled WGS sequence"/>
</dbReference>
<reference evidence="5" key="1">
    <citation type="submission" date="2022-01" db="EMBL/GenBank/DDBJ databases">
        <title>Colwellia maritima, isolated from seawater.</title>
        <authorList>
            <person name="Kristyanto S."/>
            <person name="Jung J."/>
            <person name="Jeon C.O."/>
        </authorList>
    </citation>
    <scope>NUCLEOTIDE SEQUENCE</scope>
    <source>
        <strain evidence="5">MSW7</strain>
    </source>
</reference>
<comment type="caution">
    <text evidence="5">The sequence shown here is derived from an EMBL/GenBank/DDBJ whole genome shotgun (WGS) entry which is preliminary data.</text>
</comment>
<dbReference type="PANTHER" id="PTHR13794:SF58">
    <property type="entry name" value="MITOCHONDRIAL ENOLASE SUPERFAMILY MEMBER 1"/>
    <property type="match status" value="1"/>
</dbReference>
<dbReference type="InterPro" id="IPR013341">
    <property type="entry name" value="Mandelate_racemase_N_dom"/>
</dbReference>
<comment type="cofactor">
    <cofactor evidence="1">
        <name>Mg(2+)</name>
        <dbReference type="ChEBI" id="CHEBI:18420"/>
    </cofactor>
</comment>
<evidence type="ECO:0000313" key="5">
    <source>
        <dbReference type="EMBL" id="MCI2285639.1"/>
    </source>
</evidence>
<evidence type="ECO:0000256" key="1">
    <source>
        <dbReference type="ARBA" id="ARBA00001946"/>
    </source>
</evidence>
<dbReference type="SUPFAM" id="SSF54826">
    <property type="entry name" value="Enolase N-terminal domain-like"/>
    <property type="match status" value="1"/>
</dbReference>
<gene>
    <name evidence="5" type="ORF">L3081_22460</name>
</gene>
<dbReference type="SFLD" id="SFLDS00001">
    <property type="entry name" value="Enolase"/>
    <property type="match status" value="1"/>
</dbReference>
<dbReference type="EMBL" id="JAKKSL010000005">
    <property type="protein sequence ID" value="MCI2285639.1"/>
    <property type="molecule type" value="Genomic_DNA"/>
</dbReference>
<keyword evidence="3" id="KW-0460">Magnesium</keyword>
<dbReference type="SMART" id="SM00922">
    <property type="entry name" value="MR_MLE"/>
    <property type="match status" value="1"/>
</dbReference>
<accession>A0ABS9X600</accession>
<dbReference type="SFLD" id="SFLDG00179">
    <property type="entry name" value="mandelate_racemase"/>
    <property type="match status" value="1"/>
</dbReference>
<proteinExistence type="predicted"/>
<evidence type="ECO:0000256" key="2">
    <source>
        <dbReference type="ARBA" id="ARBA00022723"/>
    </source>
</evidence>
<dbReference type="PANTHER" id="PTHR13794">
    <property type="entry name" value="ENOLASE SUPERFAMILY, MANDELATE RACEMASE"/>
    <property type="match status" value="1"/>
</dbReference>
<sequence>MNSTPNKIITIEIAYYQVPLEEVLSDAKHGDHTHFELILCKIGCEDGTEGVGYTYTGGKGGRAIYSLLNDEFKPLLLNQDASQIENIWDEMEWHLHYVGRGGLVSFAMSAVDIALWDVRCKRLNKPLWQVAGGANNTTACYAGGIDLNFSQEKLLNNIQGYLDNGYKAVKIKVGKENHREDVERVAAVRELIGSDVVFMVDANYSLSVEQAIVFGKAIEQYNITWFEEPTIPDDYLGFAKIADNINIPLAMGENLHTLHEFGYAVAQAKLGFLQPDASNIGGITGFLRVAKMAEENNLPLCSHGMHELHVSLLASQAHAGYLEVHSFPIDQYTKHPLQLDENGRAIAPDVAGTGVVFDDALLDQYLIKHS</sequence>